<gene>
    <name evidence="2" type="ORF">EVG20_g11370</name>
</gene>
<organism evidence="2 3">
    <name type="scientific">Dentipellis fragilis</name>
    <dbReference type="NCBI Taxonomy" id="205917"/>
    <lineage>
        <taxon>Eukaryota</taxon>
        <taxon>Fungi</taxon>
        <taxon>Dikarya</taxon>
        <taxon>Basidiomycota</taxon>
        <taxon>Agaricomycotina</taxon>
        <taxon>Agaricomycetes</taxon>
        <taxon>Russulales</taxon>
        <taxon>Hericiaceae</taxon>
        <taxon>Dentipellis</taxon>
    </lineage>
</organism>
<accession>A0A4Y9XLW0</accession>
<feature type="region of interest" description="Disordered" evidence="1">
    <location>
        <begin position="30"/>
        <end position="49"/>
    </location>
</feature>
<sequence>MQERTCMHAGSRTLPGVPGSFPSIIQLPVPAPARRGTPPVALAGTPTPQREIAPSCLQIPLSTRFAAY</sequence>
<reference evidence="2 3" key="1">
    <citation type="submission" date="2019-02" db="EMBL/GenBank/DDBJ databases">
        <title>Genome sequencing of the rare red list fungi Dentipellis fragilis.</title>
        <authorList>
            <person name="Buettner E."/>
            <person name="Kellner H."/>
        </authorList>
    </citation>
    <scope>NUCLEOTIDE SEQUENCE [LARGE SCALE GENOMIC DNA]</scope>
    <source>
        <strain evidence="2 3">DSM 105465</strain>
    </source>
</reference>
<evidence type="ECO:0000313" key="2">
    <source>
        <dbReference type="EMBL" id="TFY50712.1"/>
    </source>
</evidence>
<proteinExistence type="predicted"/>
<dbReference type="Proteomes" id="UP000298327">
    <property type="component" value="Unassembled WGS sequence"/>
</dbReference>
<keyword evidence="3" id="KW-1185">Reference proteome</keyword>
<dbReference type="EMBL" id="SEOQ01001728">
    <property type="protein sequence ID" value="TFY50712.1"/>
    <property type="molecule type" value="Genomic_DNA"/>
</dbReference>
<evidence type="ECO:0000313" key="3">
    <source>
        <dbReference type="Proteomes" id="UP000298327"/>
    </source>
</evidence>
<dbReference type="AlphaFoldDB" id="A0A4Y9XLW0"/>
<name>A0A4Y9XLW0_9AGAM</name>
<evidence type="ECO:0000256" key="1">
    <source>
        <dbReference type="SAM" id="MobiDB-lite"/>
    </source>
</evidence>
<comment type="caution">
    <text evidence="2">The sequence shown here is derived from an EMBL/GenBank/DDBJ whole genome shotgun (WGS) entry which is preliminary data.</text>
</comment>
<protein>
    <submittedName>
        <fullName evidence="2">Uncharacterized protein</fullName>
    </submittedName>
</protein>